<protein>
    <submittedName>
        <fullName evidence="2">Uncharacterized protein</fullName>
    </submittedName>
</protein>
<sequence length="71" mass="7612">MLCLRVTTTTNDITLRARSCPLVPASTLAPSSTTPSRTTSPRSFLPCLSPHLAPSPTTLSRPRRASLFKSS</sequence>
<reference evidence="2 3" key="1">
    <citation type="journal article" date="2023" name="bioRxiv">
        <title>High-quality genome assemblies of four members of thePodospora anserinaspecies complex.</title>
        <authorList>
            <person name="Ament-Velasquez S.L."/>
            <person name="Vogan A.A."/>
            <person name="Wallerman O."/>
            <person name="Hartmann F."/>
            <person name="Gautier V."/>
            <person name="Silar P."/>
            <person name="Giraud T."/>
            <person name="Johannesson H."/>
        </authorList>
    </citation>
    <scope>NUCLEOTIDE SEQUENCE [LARGE SCALE GENOMIC DNA]</scope>
    <source>
        <strain evidence="2 3">CBS 411.78</strain>
    </source>
</reference>
<feature type="region of interest" description="Disordered" evidence="1">
    <location>
        <begin position="26"/>
        <end position="71"/>
    </location>
</feature>
<keyword evidence="3" id="KW-1185">Reference proteome</keyword>
<feature type="compositionally biased region" description="Low complexity" evidence="1">
    <location>
        <begin position="26"/>
        <end position="46"/>
    </location>
</feature>
<name>A0ABR0HZF1_9PEZI</name>
<dbReference type="GeneID" id="87925174"/>
<dbReference type="RefSeq" id="XP_062770591.1">
    <property type="nucleotide sequence ID" value="XM_062905240.1"/>
</dbReference>
<proteinExistence type="predicted"/>
<evidence type="ECO:0000313" key="2">
    <source>
        <dbReference type="EMBL" id="KAK4673269.1"/>
    </source>
</evidence>
<evidence type="ECO:0000313" key="3">
    <source>
        <dbReference type="Proteomes" id="UP001326199"/>
    </source>
</evidence>
<comment type="caution">
    <text evidence="2">The sequence shown here is derived from an EMBL/GenBank/DDBJ whole genome shotgun (WGS) entry which is preliminary data.</text>
</comment>
<gene>
    <name evidence="2" type="ORF">QC763_0012320</name>
</gene>
<feature type="compositionally biased region" description="Basic residues" evidence="1">
    <location>
        <begin position="61"/>
        <end position="71"/>
    </location>
</feature>
<accession>A0ABR0HZF1</accession>
<organism evidence="2 3">
    <name type="scientific">Podospora pseudopauciseta</name>
    <dbReference type="NCBI Taxonomy" id="2093780"/>
    <lineage>
        <taxon>Eukaryota</taxon>
        <taxon>Fungi</taxon>
        <taxon>Dikarya</taxon>
        <taxon>Ascomycota</taxon>
        <taxon>Pezizomycotina</taxon>
        <taxon>Sordariomycetes</taxon>
        <taxon>Sordariomycetidae</taxon>
        <taxon>Sordariales</taxon>
        <taxon>Podosporaceae</taxon>
        <taxon>Podospora</taxon>
    </lineage>
</organism>
<evidence type="ECO:0000256" key="1">
    <source>
        <dbReference type="SAM" id="MobiDB-lite"/>
    </source>
</evidence>
<dbReference type="EMBL" id="JAFFHB010000001">
    <property type="protein sequence ID" value="KAK4673269.1"/>
    <property type="molecule type" value="Genomic_DNA"/>
</dbReference>
<dbReference type="Proteomes" id="UP001326199">
    <property type="component" value="Unassembled WGS sequence"/>
</dbReference>